<reference evidence="2" key="1">
    <citation type="journal article" date="2019" name="Int. J. Syst. Evol. Microbiol.">
        <title>The Global Catalogue of Microorganisms (GCM) 10K type strain sequencing project: providing services to taxonomists for standard genome sequencing and annotation.</title>
        <authorList>
            <consortium name="The Broad Institute Genomics Platform"/>
            <consortium name="The Broad Institute Genome Sequencing Center for Infectious Disease"/>
            <person name="Wu L."/>
            <person name="Ma J."/>
        </authorList>
    </citation>
    <scope>NUCLEOTIDE SEQUENCE [LARGE SCALE GENOMIC DNA]</scope>
    <source>
        <strain evidence="2">JCM 18304</strain>
    </source>
</reference>
<keyword evidence="2" id="KW-1185">Reference proteome</keyword>
<sequence>MTSVLILGGTGTTGSRAISFGEAVGLIGSATGSAIRHVDIDPEAYVERQVAHGVPPGVARVLAGVLGAIRDGSGASIADGVPRALGRPPRRFEDFVAEAAAAGRWSPRSRR</sequence>
<dbReference type="PANTHER" id="PTHR43162">
    <property type="match status" value="1"/>
</dbReference>
<name>A0ABP9SKD5_9ACTN</name>
<comment type="caution">
    <text evidence="1">The sequence shown here is derived from an EMBL/GenBank/DDBJ whole genome shotgun (WGS) entry which is preliminary data.</text>
</comment>
<dbReference type="RefSeq" id="WP_345637009.1">
    <property type="nucleotide sequence ID" value="NZ_BAABJQ010000030.1"/>
</dbReference>
<evidence type="ECO:0000313" key="1">
    <source>
        <dbReference type="EMBL" id="GAA5197499.1"/>
    </source>
</evidence>
<dbReference type="Gene3D" id="3.90.25.10">
    <property type="entry name" value="UDP-galactose 4-epimerase, domain 1"/>
    <property type="match status" value="1"/>
</dbReference>
<dbReference type="InterPro" id="IPR051604">
    <property type="entry name" value="Ergot_Alk_Oxidoreductase"/>
</dbReference>
<dbReference type="Proteomes" id="UP001501570">
    <property type="component" value="Unassembled WGS sequence"/>
</dbReference>
<organism evidence="1 2">
    <name type="scientific">Rugosimonospora acidiphila</name>
    <dbReference type="NCBI Taxonomy" id="556531"/>
    <lineage>
        <taxon>Bacteria</taxon>
        <taxon>Bacillati</taxon>
        <taxon>Actinomycetota</taxon>
        <taxon>Actinomycetes</taxon>
        <taxon>Micromonosporales</taxon>
        <taxon>Micromonosporaceae</taxon>
        <taxon>Rugosimonospora</taxon>
    </lineage>
</organism>
<gene>
    <name evidence="1" type="ORF">GCM10023322_68850</name>
</gene>
<protein>
    <submittedName>
        <fullName evidence="1">Uncharacterized protein</fullName>
    </submittedName>
</protein>
<accession>A0ABP9SKD5</accession>
<dbReference type="PANTHER" id="PTHR43162:SF1">
    <property type="entry name" value="PRESTALK A DIFFERENTIATION PROTEIN A"/>
    <property type="match status" value="1"/>
</dbReference>
<dbReference type="EMBL" id="BAABJQ010000030">
    <property type="protein sequence ID" value="GAA5197499.1"/>
    <property type="molecule type" value="Genomic_DNA"/>
</dbReference>
<evidence type="ECO:0000313" key="2">
    <source>
        <dbReference type="Proteomes" id="UP001501570"/>
    </source>
</evidence>
<proteinExistence type="predicted"/>